<dbReference type="Ensembl" id="ENSSPUT00000002386.1">
    <property type="protein sequence ID" value="ENSSPUP00000002251.1"/>
    <property type="gene ID" value="ENSSPUG00000001753.1"/>
</dbReference>
<keyword evidence="2" id="KW-0812">Transmembrane</keyword>
<dbReference type="InterPro" id="IPR026181">
    <property type="entry name" value="TMEM40"/>
</dbReference>
<evidence type="ECO:0000256" key="1">
    <source>
        <dbReference type="SAM" id="MobiDB-lite"/>
    </source>
</evidence>
<dbReference type="Pfam" id="PF15817">
    <property type="entry name" value="TMEM40"/>
    <property type="match status" value="1"/>
</dbReference>
<evidence type="ECO:0008006" key="5">
    <source>
        <dbReference type="Google" id="ProtNLM"/>
    </source>
</evidence>
<reference evidence="3" key="2">
    <citation type="submission" date="2025-09" db="UniProtKB">
        <authorList>
            <consortium name="Ensembl"/>
        </authorList>
    </citation>
    <scope>IDENTIFICATION</scope>
</reference>
<organism evidence="3 4">
    <name type="scientific">Sphenodon punctatus</name>
    <name type="common">Tuatara</name>
    <name type="synonym">Hatteria punctata</name>
    <dbReference type="NCBI Taxonomy" id="8508"/>
    <lineage>
        <taxon>Eukaryota</taxon>
        <taxon>Metazoa</taxon>
        <taxon>Chordata</taxon>
        <taxon>Craniata</taxon>
        <taxon>Vertebrata</taxon>
        <taxon>Euteleostomi</taxon>
        <taxon>Lepidosauria</taxon>
        <taxon>Sphenodontia</taxon>
        <taxon>Sphenodontidae</taxon>
        <taxon>Sphenodon</taxon>
    </lineage>
</organism>
<dbReference type="AlphaFoldDB" id="A0A8D0G5U6"/>
<evidence type="ECO:0000313" key="3">
    <source>
        <dbReference type="Ensembl" id="ENSSPUP00000002251.1"/>
    </source>
</evidence>
<feature type="region of interest" description="Disordered" evidence="1">
    <location>
        <begin position="1"/>
        <end position="53"/>
    </location>
</feature>
<feature type="compositionally biased region" description="Basic and acidic residues" evidence="1">
    <location>
        <begin position="39"/>
        <end position="48"/>
    </location>
</feature>
<name>A0A8D0G5U6_SPHPU</name>
<feature type="transmembrane region" description="Helical" evidence="2">
    <location>
        <begin position="123"/>
        <end position="143"/>
    </location>
</feature>
<dbReference type="GeneTree" id="ENSGT00390000017530"/>
<dbReference type="PANTHER" id="PTHR16108">
    <property type="match status" value="1"/>
</dbReference>
<proteinExistence type="predicted"/>
<evidence type="ECO:0000313" key="4">
    <source>
        <dbReference type="Proteomes" id="UP000694392"/>
    </source>
</evidence>
<accession>A0A8D0G5U6</accession>
<keyword evidence="4" id="KW-1185">Reference proteome</keyword>
<keyword evidence="2" id="KW-0472">Membrane</keyword>
<evidence type="ECO:0000256" key="2">
    <source>
        <dbReference type="SAM" id="Phobius"/>
    </source>
</evidence>
<feature type="compositionally biased region" description="Basic and acidic residues" evidence="1">
    <location>
        <begin position="1"/>
        <end position="17"/>
    </location>
</feature>
<reference evidence="3" key="1">
    <citation type="submission" date="2025-08" db="UniProtKB">
        <authorList>
            <consortium name="Ensembl"/>
        </authorList>
    </citation>
    <scope>IDENTIFICATION</scope>
</reference>
<sequence length="170" mass="19382">MGDSKLSDPIHTKEHQANKTSSPRPKAAVATVKPTVNKKSQEESHHNESGAVGRTVPYDESEIMRREDGIADVYEKDVLHRHHVPRWWKGIRKDDIFFHFVILCFSVGSLLVCYYKYNDWKISVGISLMSFAFLETTGIYFGLVNRIRSIIEGLVPLIQRSGIPGIRKDK</sequence>
<dbReference type="PANTHER" id="PTHR16108:SF2">
    <property type="entry name" value="TRANSMEMBRANE PROTEIN 40"/>
    <property type="match status" value="1"/>
</dbReference>
<dbReference type="Proteomes" id="UP000694392">
    <property type="component" value="Unplaced"/>
</dbReference>
<keyword evidence="2" id="KW-1133">Transmembrane helix</keyword>
<feature type="transmembrane region" description="Helical" evidence="2">
    <location>
        <begin position="96"/>
        <end position="117"/>
    </location>
</feature>
<protein>
    <recommendedName>
        <fullName evidence="5">Transmembrane protein 40</fullName>
    </recommendedName>
</protein>